<organism evidence="6 7">
    <name type="scientific">Thermocladium modestius</name>
    <dbReference type="NCBI Taxonomy" id="62609"/>
    <lineage>
        <taxon>Archaea</taxon>
        <taxon>Thermoproteota</taxon>
        <taxon>Thermoprotei</taxon>
        <taxon>Thermoproteales</taxon>
        <taxon>Thermoproteaceae</taxon>
        <taxon>Thermocladium</taxon>
    </lineage>
</organism>
<feature type="binding site" evidence="4">
    <location>
        <position position="12"/>
    </location>
    <ligand>
        <name>a divalent metal cation</name>
        <dbReference type="ChEBI" id="CHEBI:60240"/>
    </ligand>
</feature>
<gene>
    <name evidence="4" type="primary">surE</name>
    <name evidence="6" type="ORF">GCM10007981_05600</name>
</gene>
<dbReference type="Gene3D" id="3.40.1210.10">
    <property type="entry name" value="Survival protein SurE-like phosphatase/nucleotidase"/>
    <property type="match status" value="1"/>
</dbReference>
<reference evidence="6" key="2">
    <citation type="submission" date="2020-09" db="EMBL/GenBank/DDBJ databases">
        <authorList>
            <person name="Sun Q."/>
            <person name="Ohkuma M."/>
        </authorList>
    </citation>
    <scope>NUCLEOTIDE SEQUENCE</scope>
    <source>
        <strain evidence="6">JCM 10088</strain>
    </source>
</reference>
<feature type="binding site" evidence="4">
    <location>
        <position position="42"/>
    </location>
    <ligand>
        <name>a divalent metal cation</name>
        <dbReference type="ChEBI" id="CHEBI:60240"/>
    </ligand>
</feature>
<accession>A0A830GSZ6</accession>
<keyword evidence="3 4" id="KW-0378">Hydrolase</keyword>
<dbReference type="GO" id="GO:0005737">
    <property type="term" value="C:cytoplasm"/>
    <property type="evidence" value="ECO:0007669"/>
    <property type="project" value="UniProtKB-SubCell"/>
</dbReference>
<feature type="binding site" evidence="4">
    <location>
        <position position="95"/>
    </location>
    <ligand>
        <name>a divalent metal cation</name>
        <dbReference type="ChEBI" id="CHEBI:60240"/>
    </ligand>
</feature>
<dbReference type="AlphaFoldDB" id="A0A830GSZ6"/>
<proteinExistence type="inferred from homology"/>
<comment type="similarity">
    <text evidence="1 4">Belongs to the SurE nucleotidase family.</text>
</comment>
<sequence>MDNPNILVTNDDGIYSPGLKILFDAVKPLGNPIIIAPETPKSSSGLGITLHKPLRLEEVNVNGLRMWSTNGTPSDIIYLAQRIANKIDVAVSGVNIGDNTSIQVILSSGTIGAAAQAALIGVPAIAFSAAVSSAGELEAVADFIAAGARAVVSHVMRRGMPKGIDVLSINFPREFSPNTVAKTAEAARLRYEQYLDERVDPRGGKYYWLYGEQKNPRPGTDVYVVNVERNIAVTPLYLDLNANKCNAHDDLHDLINSITTAIRSLFPP</sequence>
<comment type="cofactor">
    <cofactor evidence="4">
        <name>a divalent metal cation</name>
        <dbReference type="ChEBI" id="CHEBI:60240"/>
    </cofactor>
    <text evidence="4">Binds 1 divalent metal cation per subunit.</text>
</comment>
<reference evidence="6" key="1">
    <citation type="journal article" date="2014" name="Int. J. Syst. Evol. Microbiol.">
        <title>Complete genome sequence of Corynebacterium casei LMG S-19264T (=DSM 44701T), isolated from a smear-ripened cheese.</title>
        <authorList>
            <consortium name="US DOE Joint Genome Institute (JGI-PGF)"/>
            <person name="Walter F."/>
            <person name="Albersmeier A."/>
            <person name="Kalinowski J."/>
            <person name="Ruckert C."/>
        </authorList>
    </citation>
    <scope>NUCLEOTIDE SEQUENCE</scope>
    <source>
        <strain evidence="6">JCM 10088</strain>
    </source>
</reference>
<dbReference type="RefSeq" id="WP_188595912.1">
    <property type="nucleotide sequence ID" value="NZ_BMNL01000001.1"/>
</dbReference>
<dbReference type="EMBL" id="BMNL01000001">
    <property type="protein sequence ID" value="GGP19930.1"/>
    <property type="molecule type" value="Genomic_DNA"/>
</dbReference>
<evidence type="ECO:0000256" key="4">
    <source>
        <dbReference type="HAMAP-Rule" id="MF_00060"/>
    </source>
</evidence>
<comment type="catalytic activity">
    <reaction evidence="4">
        <text>a ribonucleoside 5'-phosphate + H2O = a ribonucleoside + phosphate</text>
        <dbReference type="Rhea" id="RHEA:12484"/>
        <dbReference type="ChEBI" id="CHEBI:15377"/>
        <dbReference type="ChEBI" id="CHEBI:18254"/>
        <dbReference type="ChEBI" id="CHEBI:43474"/>
        <dbReference type="ChEBI" id="CHEBI:58043"/>
        <dbReference type="EC" id="3.1.3.5"/>
    </reaction>
</comment>
<evidence type="ECO:0000313" key="7">
    <source>
        <dbReference type="Proteomes" id="UP000610960"/>
    </source>
</evidence>
<dbReference type="NCBIfam" id="NF010544">
    <property type="entry name" value="PRK13934.1"/>
    <property type="match status" value="1"/>
</dbReference>
<feature type="domain" description="Survival protein SurE-like phosphatase/nucleotidase" evidence="5">
    <location>
        <begin position="6"/>
        <end position="184"/>
    </location>
</feature>
<dbReference type="InterPro" id="IPR036523">
    <property type="entry name" value="SurE-like_sf"/>
</dbReference>
<evidence type="ECO:0000313" key="6">
    <source>
        <dbReference type="EMBL" id="GGP19930.1"/>
    </source>
</evidence>
<dbReference type="InterPro" id="IPR030048">
    <property type="entry name" value="SurE"/>
</dbReference>
<comment type="caution">
    <text evidence="6">The sequence shown here is derived from an EMBL/GenBank/DDBJ whole genome shotgun (WGS) entry which is preliminary data.</text>
</comment>
<keyword evidence="4" id="KW-0963">Cytoplasm</keyword>
<dbReference type="PANTHER" id="PTHR30457:SF0">
    <property type="entry name" value="PHOSPHATASE, PUTATIVE (AFU_ORTHOLOGUE AFUA_4G01070)-RELATED"/>
    <property type="match status" value="1"/>
</dbReference>
<dbReference type="HAMAP" id="MF_00060">
    <property type="entry name" value="SurE"/>
    <property type="match status" value="1"/>
</dbReference>
<dbReference type="NCBIfam" id="TIGR00087">
    <property type="entry name" value="surE"/>
    <property type="match status" value="1"/>
</dbReference>
<name>A0A830GSZ6_9CREN</name>
<dbReference type="GO" id="GO:0046872">
    <property type="term" value="F:metal ion binding"/>
    <property type="evidence" value="ECO:0007669"/>
    <property type="project" value="UniProtKB-UniRule"/>
</dbReference>
<dbReference type="GO" id="GO:0000166">
    <property type="term" value="F:nucleotide binding"/>
    <property type="evidence" value="ECO:0007669"/>
    <property type="project" value="UniProtKB-KW"/>
</dbReference>
<keyword evidence="7" id="KW-1185">Reference proteome</keyword>
<evidence type="ECO:0000256" key="2">
    <source>
        <dbReference type="ARBA" id="ARBA00022723"/>
    </source>
</evidence>
<dbReference type="InterPro" id="IPR002828">
    <property type="entry name" value="SurE-like_Pase/nucleotidase"/>
</dbReference>
<dbReference type="PANTHER" id="PTHR30457">
    <property type="entry name" value="5'-NUCLEOTIDASE SURE"/>
    <property type="match status" value="1"/>
</dbReference>
<dbReference type="GO" id="GO:0008253">
    <property type="term" value="F:5'-nucleotidase activity"/>
    <property type="evidence" value="ECO:0007669"/>
    <property type="project" value="UniProtKB-UniRule"/>
</dbReference>
<evidence type="ECO:0000259" key="5">
    <source>
        <dbReference type="Pfam" id="PF01975"/>
    </source>
</evidence>
<protein>
    <recommendedName>
        <fullName evidence="4">5'-nucleotidase SurE</fullName>
        <ecNumber evidence="4">3.1.3.5</ecNumber>
    </recommendedName>
    <alternativeName>
        <fullName evidence="4">Nucleoside 5'-monophosphate phosphohydrolase</fullName>
    </alternativeName>
</protein>
<evidence type="ECO:0000256" key="1">
    <source>
        <dbReference type="ARBA" id="ARBA00011062"/>
    </source>
</evidence>
<evidence type="ECO:0000256" key="3">
    <source>
        <dbReference type="ARBA" id="ARBA00022801"/>
    </source>
</evidence>
<dbReference type="EC" id="3.1.3.5" evidence="4"/>
<feature type="binding site" evidence="4">
    <location>
        <position position="11"/>
    </location>
    <ligand>
        <name>a divalent metal cation</name>
        <dbReference type="ChEBI" id="CHEBI:60240"/>
    </ligand>
</feature>
<comment type="function">
    <text evidence="4">Nucleotidase that shows phosphatase activity on nucleoside 5'-monophosphates.</text>
</comment>
<comment type="subcellular location">
    <subcellularLocation>
        <location evidence="4">Cytoplasm</location>
    </subcellularLocation>
</comment>
<dbReference type="Pfam" id="PF01975">
    <property type="entry name" value="SurE"/>
    <property type="match status" value="1"/>
</dbReference>
<dbReference type="OrthoDB" id="26873at2157"/>
<keyword evidence="4" id="KW-0547">Nucleotide-binding</keyword>
<keyword evidence="2 4" id="KW-0479">Metal-binding</keyword>
<dbReference type="Proteomes" id="UP000610960">
    <property type="component" value="Unassembled WGS sequence"/>
</dbReference>
<dbReference type="SUPFAM" id="SSF64167">
    <property type="entry name" value="SurE-like"/>
    <property type="match status" value="1"/>
</dbReference>